<reference evidence="1" key="1">
    <citation type="submission" date="2020-06" db="EMBL/GenBank/DDBJ databases">
        <title>WGS assembly of Ceratodon purpureus strain R40.</title>
        <authorList>
            <person name="Carey S.B."/>
            <person name="Jenkins J."/>
            <person name="Shu S."/>
            <person name="Lovell J.T."/>
            <person name="Sreedasyam A."/>
            <person name="Maumus F."/>
            <person name="Tiley G.P."/>
            <person name="Fernandez-Pozo N."/>
            <person name="Barry K."/>
            <person name="Chen C."/>
            <person name="Wang M."/>
            <person name="Lipzen A."/>
            <person name="Daum C."/>
            <person name="Saski C.A."/>
            <person name="Payton A.C."/>
            <person name="Mcbreen J.C."/>
            <person name="Conrad R.E."/>
            <person name="Kollar L.M."/>
            <person name="Olsson S."/>
            <person name="Huttunen S."/>
            <person name="Landis J.B."/>
            <person name="Wickett N.J."/>
            <person name="Johnson M.G."/>
            <person name="Rensing S.A."/>
            <person name="Grimwood J."/>
            <person name="Schmutz J."/>
            <person name="Mcdaniel S.F."/>
        </authorList>
    </citation>
    <scope>NUCLEOTIDE SEQUENCE</scope>
    <source>
        <strain evidence="1">R40</strain>
    </source>
</reference>
<accession>A0A8T0GVW6</accession>
<dbReference type="EMBL" id="CM026430">
    <property type="protein sequence ID" value="KAG0562284.1"/>
    <property type="molecule type" value="Genomic_DNA"/>
</dbReference>
<comment type="caution">
    <text evidence="1">The sequence shown here is derived from an EMBL/GenBank/DDBJ whole genome shotgun (WGS) entry which is preliminary data.</text>
</comment>
<sequence length="106" mass="12476">MLEQLRPGRWRRLFDVFFLVGRGRHLIKVVETLFQSNRTKQRFNRTGLITEKNSLSQHTQLDAVTIHETVTRVSSFFSYTGKELVLYTLPLNNIKISQITTLSKYF</sequence>
<proteinExistence type="predicted"/>
<name>A0A8T0GVW6_CERPU</name>
<evidence type="ECO:0000313" key="2">
    <source>
        <dbReference type="Proteomes" id="UP000822688"/>
    </source>
</evidence>
<dbReference type="AlphaFoldDB" id="A0A8T0GVW6"/>
<evidence type="ECO:0000313" key="1">
    <source>
        <dbReference type="EMBL" id="KAG0562284.1"/>
    </source>
</evidence>
<dbReference type="Proteomes" id="UP000822688">
    <property type="component" value="Chromosome 9"/>
</dbReference>
<gene>
    <name evidence="1" type="ORF">KC19_9G133700</name>
</gene>
<organism evidence="1 2">
    <name type="scientific">Ceratodon purpureus</name>
    <name type="common">Fire moss</name>
    <name type="synonym">Dicranum purpureum</name>
    <dbReference type="NCBI Taxonomy" id="3225"/>
    <lineage>
        <taxon>Eukaryota</taxon>
        <taxon>Viridiplantae</taxon>
        <taxon>Streptophyta</taxon>
        <taxon>Embryophyta</taxon>
        <taxon>Bryophyta</taxon>
        <taxon>Bryophytina</taxon>
        <taxon>Bryopsida</taxon>
        <taxon>Dicranidae</taxon>
        <taxon>Pseudoditrichales</taxon>
        <taxon>Ditrichaceae</taxon>
        <taxon>Ceratodon</taxon>
    </lineage>
</organism>
<protein>
    <submittedName>
        <fullName evidence="1">Uncharacterized protein</fullName>
    </submittedName>
</protein>
<keyword evidence="2" id="KW-1185">Reference proteome</keyword>